<feature type="domain" description="HTH lysR-type" evidence="5">
    <location>
        <begin position="12"/>
        <end position="64"/>
    </location>
</feature>
<keyword evidence="2" id="KW-0805">Transcription regulation</keyword>
<dbReference type="Gene3D" id="3.40.190.290">
    <property type="match status" value="1"/>
</dbReference>
<dbReference type="PANTHER" id="PTHR30537">
    <property type="entry name" value="HTH-TYPE TRANSCRIPTIONAL REGULATOR"/>
    <property type="match status" value="1"/>
</dbReference>
<dbReference type="InterPro" id="IPR058163">
    <property type="entry name" value="LysR-type_TF_proteobact-type"/>
</dbReference>
<evidence type="ECO:0000259" key="5">
    <source>
        <dbReference type="PROSITE" id="PS50931"/>
    </source>
</evidence>
<dbReference type="PANTHER" id="PTHR30537:SF5">
    <property type="entry name" value="HTH-TYPE TRANSCRIPTIONAL ACTIVATOR TTDR-RELATED"/>
    <property type="match status" value="1"/>
</dbReference>
<comment type="similarity">
    <text evidence="1">Belongs to the LysR transcriptional regulatory family.</text>
</comment>
<evidence type="ECO:0000256" key="1">
    <source>
        <dbReference type="ARBA" id="ARBA00009437"/>
    </source>
</evidence>
<dbReference type="SUPFAM" id="SSF53850">
    <property type="entry name" value="Periplasmic binding protein-like II"/>
    <property type="match status" value="1"/>
</dbReference>
<dbReference type="GO" id="GO:0003677">
    <property type="term" value="F:DNA binding"/>
    <property type="evidence" value="ECO:0007669"/>
    <property type="project" value="UniProtKB-KW"/>
</dbReference>
<organism evidence="6 7">
    <name type="scientific">Klebsiella indica</name>
    <dbReference type="NCBI Taxonomy" id="2582917"/>
    <lineage>
        <taxon>Bacteria</taxon>
        <taxon>Pseudomonadati</taxon>
        <taxon>Pseudomonadota</taxon>
        <taxon>Gammaproteobacteria</taxon>
        <taxon>Enterobacterales</taxon>
        <taxon>Enterobacteriaceae</taxon>
        <taxon>Klebsiella/Raoultella group</taxon>
        <taxon>Klebsiella</taxon>
    </lineage>
</organism>
<protein>
    <submittedName>
        <fullName evidence="6">LysR family transcriptional regulator</fullName>
    </submittedName>
</protein>
<evidence type="ECO:0000313" key="7">
    <source>
        <dbReference type="Proteomes" id="UP000307430"/>
    </source>
</evidence>
<dbReference type="InterPro" id="IPR036390">
    <property type="entry name" value="WH_DNA-bd_sf"/>
</dbReference>
<dbReference type="FunFam" id="1.10.10.10:FF:000001">
    <property type="entry name" value="LysR family transcriptional regulator"/>
    <property type="match status" value="1"/>
</dbReference>
<keyword evidence="3" id="KW-0238">DNA-binding</keyword>
<reference evidence="6 7" key="1">
    <citation type="submission" date="2019-05" db="EMBL/GenBank/DDBJ databases">
        <title>Genome sequence of Klebsiella sp strain TOUT106.</title>
        <authorList>
            <person name="Rahi P."/>
            <person name="Chaudhari D."/>
        </authorList>
    </citation>
    <scope>NUCLEOTIDE SEQUENCE [LARGE SCALE GENOMIC DNA]</scope>
    <source>
        <strain evidence="6 7">TOUT106</strain>
    </source>
</reference>
<name>A0A5R9LFW9_9ENTR</name>
<dbReference type="Proteomes" id="UP000307430">
    <property type="component" value="Unassembled WGS sequence"/>
</dbReference>
<dbReference type="InterPro" id="IPR000847">
    <property type="entry name" value="LysR_HTH_N"/>
</dbReference>
<sequence>MAFILHSQLLSMAAFVHTVETGSFTAAAVRMGVSKSATGKHVARLEQRLGVKLLNRTTRSISLTEEGELYYRSCLRVMDELDETESLLASRKKVVSGTLRISLPVSYGRICVMPVLATLCAEYPALRLDITFTDRRVDLIEENIDLAVRLGDTGNSASLAGRKIATQRSVICASPAYINRYGLPGCAEELLSHACLGFSRDGRVLPWKVLDENGHMVLLEPTIRYIVSHGEALRDAAVRGMGIAFLSTWLAGDEIAKGELRIIPVKTPEHDAPVTALWPVSRNLSPRIRVVVDRLYADLGKAFSRNHL</sequence>
<dbReference type="Pfam" id="PF03466">
    <property type="entry name" value="LysR_substrate"/>
    <property type="match status" value="1"/>
</dbReference>
<dbReference type="InterPro" id="IPR005119">
    <property type="entry name" value="LysR_subst-bd"/>
</dbReference>
<dbReference type="InterPro" id="IPR036388">
    <property type="entry name" value="WH-like_DNA-bd_sf"/>
</dbReference>
<evidence type="ECO:0000256" key="3">
    <source>
        <dbReference type="ARBA" id="ARBA00023125"/>
    </source>
</evidence>
<keyword evidence="4" id="KW-0804">Transcription</keyword>
<proteinExistence type="inferred from homology"/>
<dbReference type="Gene3D" id="1.10.10.10">
    <property type="entry name" value="Winged helix-like DNA-binding domain superfamily/Winged helix DNA-binding domain"/>
    <property type="match status" value="1"/>
</dbReference>
<keyword evidence="7" id="KW-1185">Reference proteome</keyword>
<dbReference type="GO" id="GO:0003700">
    <property type="term" value="F:DNA-binding transcription factor activity"/>
    <property type="evidence" value="ECO:0007669"/>
    <property type="project" value="InterPro"/>
</dbReference>
<dbReference type="CDD" id="cd08475">
    <property type="entry name" value="PBP2_CrgA_like_6"/>
    <property type="match status" value="1"/>
</dbReference>
<dbReference type="EMBL" id="VCHQ01000018">
    <property type="protein sequence ID" value="TLV15637.1"/>
    <property type="molecule type" value="Genomic_DNA"/>
</dbReference>
<accession>A0A5R9LFW9</accession>
<evidence type="ECO:0000256" key="4">
    <source>
        <dbReference type="ARBA" id="ARBA00023163"/>
    </source>
</evidence>
<evidence type="ECO:0000313" key="6">
    <source>
        <dbReference type="EMBL" id="TLV15637.1"/>
    </source>
</evidence>
<dbReference type="PROSITE" id="PS50931">
    <property type="entry name" value="HTH_LYSR"/>
    <property type="match status" value="1"/>
</dbReference>
<evidence type="ECO:0000256" key="2">
    <source>
        <dbReference type="ARBA" id="ARBA00023015"/>
    </source>
</evidence>
<comment type="caution">
    <text evidence="6">The sequence shown here is derived from an EMBL/GenBank/DDBJ whole genome shotgun (WGS) entry which is preliminary data.</text>
</comment>
<dbReference type="Pfam" id="PF00126">
    <property type="entry name" value="HTH_1"/>
    <property type="match status" value="1"/>
</dbReference>
<dbReference type="SUPFAM" id="SSF46785">
    <property type="entry name" value="Winged helix' DNA-binding domain"/>
    <property type="match status" value="1"/>
</dbReference>
<gene>
    <name evidence="6" type="ORF">FE839_14655</name>
</gene>
<dbReference type="AlphaFoldDB" id="A0A5R9LFW9"/>
<dbReference type="RefSeq" id="WP_138361538.1">
    <property type="nucleotide sequence ID" value="NZ_JBCIVH010000030.1"/>
</dbReference>